<name>A0A0G1U548_9BACT</name>
<feature type="domain" description="PIN" evidence="1">
    <location>
        <begin position="1"/>
        <end position="120"/>
    </location>
</feature>
<dbReference type="Proteomes" id="UP000033860">
    <property type="component" value="Unassembled WGS sequence"/>
</dbReference>
<sequence>MVIDTDIIIRFITQDDNQKAKKFQVWLKKNKKILLSDVTVAETYWVLKSFYGFSQKRIIISLESLVSYNNIVCNKVLLLSTMAQLKRYKISFVDAYASAYSLLENDGKILSFDKDFDKIKGIKRIEP</sequence>
<dbReference type="SUPFAM" id="SSF88723">
    <property type="entry name" value="PIN domain-like"/>
    <property type="match status" value="1"/>
</dbReference>
<evidence type="ECO:0000259" key="1">
    <source>
        <dbReference type="Pfam" id="PF01850"/>
    </source>
</evidence>
<dbReference type="AlphaFoldDB" id="A0A0G1U548"/>
<comment type="caution">
    <text evidence="2">The sequence shown here is derived from an EMBL/GenBank/DDBJ whole genome shotgun (WGS) entry which is preliminary data.</text>
</comment>
<organism evidence="2 3">
    <name type="scientific">Candidatus Beckwithbacteria bacterium GW2011_GWB1_47_15</name>
    <dbReference type="NCBI Taxonomy" id="1618371"/>
    <lineage>
        <taxon>Bacteria</taxon>
        <taxon>Candidatus Beckwithiibacteriota</taxon>
    </lineage>
</organism>
<protein>
    <recommendedName>
        <fullName evidence="1">PIN domain-containing protein</fullName>
    </recommendedName>
</protein>
<dbReference type="EMBL" id="LCNT01000003">
    <property type="protein sequence ID" value="KKU61448.1"/>
    <property type="molecule type" value="Genomic_DNA"/>
</dbReference>
<dbReference type="Gene3D" id="3.40.50.1010">
    <property type="entry name" value="5'-nuclease"/>
    <property type="match status" value="1"/>
</dbReference>
<evidence type="ECO:0000313" key="3">
    <source>
        <dbReference type="Proteomes" id="UP000033860"/>
    </source>
</evidence>
<evidence type="ECO:0000313" key="2">
    <source>
        <dbReference type="EMBL" id="KKU61448.1"/>
    </source>
</evidence>
<dbReference type="Pfam" id="PF01850">
    <property type="entry name" value="PIN"/>
    <property type="match status" value="1"/>
</dbReference>
<dbReference type="InterPro" id="IPR029060">
    <property type="entry name" value="PIN-like_dom_sf"/>
</dbReference>
<gene>
    <name evidence="2" type="ORF">UX85_C0003G0107</name>
</gene>
<accession>A0A0G1U548</accession>
<proteinExistence type="predicted"/>
<dbReference type="InterPro" id="IPR002716">
    <property type="entry name" value="PIN_dom"/>
</dbReference>
<reference evidence="2 3" key="1">
    <citation type="journal article" date="2015" name="Nature">
        <title>rRNA introns, odd ribosomes, and small enigmatic genomes across a large radiation of phyla.</title>
        <authorList>
            <person name="Brown C.T."/>
            <person name="Hug L.A."/>
            <person name="Thomas B.C."/>
            <person name="Sharon I."/>
            <person name="Castelle C.J."/>
            <person name="Singh A."/>
            <person name="Wilkins M.J."/>
            <person name="Williams K.H."/>
            <person name="Banfield J.F."/>
        </authorList>
    </citation>
    <scope>NUCLEOTIDE SEQUENCE [LARGE SCALE GENOMIC DNA]</scope>
</reference>